<evidence type="ECO:0000256" key="1">
    <source>
        <dbReference type="SAM" id="SignalP"/>
    </source>
</evidence>
<keyword evidence="1" id="KW-0732">Signal</keyword>
<name>A0ABT0T2L8_9GAMM</name>
<feature type="chain" id="PRO_5046506029" description="Tetratricopeptide repeat protein" evidence="1">
    <location>
        <begin position="24"/>
        <end position="364"/>
    </location>
</feature>
<evidence type="ECO:0008006" key="4">
    <source>
        <dbReference type="Google" id="ProtNLM"/>
    </source>
</evidence>
<dbReference type="Gene3D" id="1.25.40.10">
    <property type="entry name" value="Tetratricopeptide repeat domain"/>
    <property type="match status" value="1"/>
</dbReference>
<sequence length="364" mass="39525">MSRLRRLSLVIAGWLLGAPVALAAPAMPGSFIDDLERLQQRLEAGEIEAVSERAASQAERLAGGNAADRWARALYLQLAAGAAARADDPATAADHLLAAREIRGVESAQQDRWQRDEARLRLAAGEAAEGARLLADWITRHDGEPRDRWRLVRALAELERWDNAADWAERALAVTPSPSEPQRGLAITVFRRAGLDAEALALLADGLGESSDAERWRQAAALARRLGDAGQAAAIWEAGWRRGVLAGSEDLHRLIELHLAGGTPARAAEFLAEALEEGELEDSEAHRRLLAQAWEAARDRERALAAWEALARRSDAGEDWLRLGQLAHTWGRQALAERALGRAQALGQGDAERWLEAMATTAAP</sequence>
<accession>A0ABT0T2L8</accession>
<keyword evidence="3" id="KW-1185">Reference proteome</keyword>
<dbReference type="RefSeq" id="WP_250061700.1">
    <property type="nucleotide sequence ID" value="NZ_JAMJPK010000005.1"/>
</dbReference>
<organism evidence="2 3">
    <name type="scientific">Halomonas gemina</name>
    <dbReference type="NCBI Taxonomy" id="2945105"/>
    <lineage>
        <taxon>Bacteria</taxon>
        <taxon>Pseudomonadati</taxon>
        <taxon>Pseudomonadota</taxon>
        <taxon>Gammaproteobacteria</taxon>
        <taxon>Oceanospirillales</taxon>
        <taxon>Halomonadaceae</taxon>
        <taxon>Halomonas</taxon>
    </lineage>
</organism>
<gene>
    <name evidence="2" type="ORF">M8009_12785</name>
</gene>
<protein>
    <recommendedName>
        <fullName evidence="4">Tetratricopeptide repeat protein</fullName>
    </recommendedName>
</protein>
<dbReference type="EMBL" id="JAMJPK010000005">
    <property type="protein sequence ID" value="MCL7941161.1"/>
    <property type="molecule type" value="Genomic_DNA"/>
</dbReference>
<proteinExistence type="predicted"/>
<dbReference type="InterPro" id="IPR011990">
    <property type="entry name" value="TPR-like_helical_dom_sf"/>
</dbReference>
<dbReference type="Proteomes" id="UP001165369">
    <property type="component" value="Unassembled WGS sequence"/>
</dbReference>
<reference evidence="2" key="1">
    <citation type="submission" date="2022-05" db="EMBL/GenBank/DDBJ databases">
        <title>Halomonas geminus sp. nov. and Halomonas llamarensis sp. nov. isolated from high-altitude salars of the Atacama Desert.</title>
        <authorList>
            <person name="Hintersatz C."/>
            <person name="Rojas L.A."/>
            <person name="Wei T.-S."/>
            <person name="Kutschke S."/>
            <person name="Lehmann F."/>
            <person name="Jain R."/>
            <person name="Pollmann K."/>
        </authorList>
    </citation>
    <scope>NUCLEOTIDE SEQUENCE</scope>
    <source>
        <strain evidence="2">ATCH28</strain>
    </source>
</reference>
<evidence type="ECO:0000313" key="3">
    <source>
        <dbReference type="Proteomes" id="UP001165369"/>
    </source>
</evidence>
<comment type="caution">
    <text evidence="2">The sequence shown here is derived from an EMBL/GenBank/DDBJ whole genome shotgun (WGS) entry which is preliminary data.</text>
</comment>
<feature type="signal peptide" evidence="1">
    <location>
        <begin position="1"/>
        <end position="23"/>
    </location>
</feature>
<evidence type="ECO:0000313" key="2">
    <source>
        <dbReference type="EMBL" id="MCL7941161.1"/>
    </source>
</evidence>